<dbReference type="AlphaFoldDB" id="Q0RF37"/>
<keyword evidence="5" id="KW-1185">Reference proteome</keyword>
<dbReference type="HOGENOM" id="CLU_026443_2_0_11"/>
<dbReference type="eggNOG" id="COG2828">
    <property type="taxonomic scope" value="Bacteria"/>
</dbReference>
<dbReference type="Pfam" id="PF04303">
    <property type="entry name" value="PrpF"/>
    <property type="match status" value="2"/>
</dbReference>
<feature type="region of interest" description="Disordered" evidence="3">
    <location>
        <begin position="164"/>
        <end position="207"/>
    </location>
</feature>
<dbReference type="SUPFAM" id="SSF54506">
    <property type="entry name" value="Diaminopimelate epimerase-like"/>
    <property type="match status" value="2"/>
</dbReference>
<organism evidence="4 5">
    <name type="scientific">Frankia alni (strain DSM 45986 / CECT 9034 / ACN14a)</name>
    <dbReference type="NCBI Taxonomy" id="326424"/>
    <lineage>
        <taxon>Bacteria</taxon>
        <taxon>Bacillati</taxon>
        <taxon>Actinomycetota</taxon>
        <taxon>Actinomycetes</taxon>
        <taxon>Frankiales</taxon>
        <taxon>Frankiaceae</taxon>
        <taxon>Frankia</taxon>
    </lineage>
</organism>
<dbReference type="Proteomes" id="UP000000657">
    <property type="component" value="Chromosome"/>
</dbReference>
<dbReference type="GO" id="GO:0016853">
    <property type="term" value="F:isomerase activity"/>
    <property type="evidence" value="ECO:0007669"/>
    <property type="project" value="UniProtKB-KW"/>
</dbReference>
<name>Q0RF37_FRAAA</name>
<dbReference type="KEGG" id="fal:FRAAL5281"/>
<feature type="region of interest" description="Disordered" evidence="3">
    <location>
        <begin position="383"/>
        <end position="420"/>
    </location>
</feature>
<evidence type="ECO:0000313" key="4">
    <source>
        <dbReference type="EMBL" id="CAJ63914.1"/>
    </source>
</evidence>
<dbReference type="PANTHER" id="PTHR43709:SF2">
    <property type="entry name" value="DUF453 DOMAIN PROTEIN (AFU_ORTHOLOGUE AFUA_6G00360)"/>
    <property type="match status" value="1"/>
</dbReference>
<dbReference type="EMBL" id="CT573213">
    <property type="protein sequence ID" value="CAJ63914.1"/>
    <property type="molecule type" value="Genomic_DNA"/>
</dbReference>
<comment type="similarity">
    <text evidence="1">Belongs to the PrpF family.</text>
</comment>
<evidence type="ECO:0008006" key="6">
    <source>
        <dbReference type="Google" id="ProtNLM"/>
    </source>
</evidence>
<evidence type="ECO:0000256" key="1">
    <source>
        <dbReference type="ARBA" id="ARBA00007673"/>
    </source>
</evidence>
<accession>Q0RF37</accession>
<sequence length="466" mass="47723">MPAPRARCRRADGDLASGCRRERRTDMALSTATAIPLVLMRGGTSKGVFVTDDALPGAGPERDRAILALLGSPDPMQLDGLGGTHSSTSKVVLVRPSEHPGCDIDYLFVQVGIDRPIVDYAGNCGNLTAAAAVYALEEGLLAGDARPGLVRMFNRNLGQRIDALVPAPPTRGVGPDAVGPEGDRPDAVGPEGDGPEGDGPDRDGREGDWREEARLAGMPTTGLAVLTEYLDPAGPVTGALLPTGRPRDVLTPSVGGPIEVSLVDLAAPIVFVRAADLGLRGDEAPAALNARPGLLARLESIRAAGAARMGLASDEAAAAVDSPVLPRLTIVSPPPPSADLVVRATSLGRAHHACPITTALCAAAAARTAGTLPFAYARVATDTHTTDTDTHTTDTDTDAADTDAGTTAPGTTASDAAGPETVRIAHPRGTLTVTVRTSDRAGREIVAVGVLRTARRLLAGTAYLPG</sequence>
<reference evidence="4 5" key="1">
    <citation type="journal article" date="2007" name="Genome Res.">
        <title>Genome characteristics of facultatively symbiotic Frankia sp. strains reflect host range and host plant biogeography.</title>
        <authorList>
            <person name="Normand P."/>
            <person name="Lapierre P."/>
            <person name="Tisa L.S."/>
            <person name="Gogarten J.P."/>
            <person name="Alloisio N."/>
            <person name="Bagnarol E."/>
            <person name="Bassi C.A."/>
            <person name="Berry A.M."/>
            <person name="Bickhart D.M."/>
            <person name="Choisne N."/>
            <person name="Couloux A."/>
            <person name="Cournoyer B."/>
            <person name="Cruveiller S."/>
            <person name="Daubin V."/>
            <person name="Demange N."/>
            <person name="Francino M.P."/>
            <person name="Goltsman E."/>
            <person name="Huang Y."/>
            <person name="Kopp O.R."/>
            <person name="Labarre L."/>
            <person name="Lapidus A."/>
            <person name="Lavire C."/>
            <person name="Marechal J."/>
            <person name="Martinez M."/>
            <person name="Mastronunzio J.E."/>
            <person name="Mullin B.C."/>
            <person name="Niemann J."/>
            <person name="Pujic P."/>
            <person name="Rawnsley T."/>
            <person name="Rouy Z."/>
            <person name="Schenowitz C."/>
            <person name="Sellstedt A."/>
            <person name="Tavares F."/>
            <person name="Tomkins J.P."/>
            <person name="Vallenet D."/>
            <person name="Valverde C."/>
            <person name="Wall L.G."/>
            <person name="Wang Y."/>
            <person name="Medigue C."/>
            <person name="Benson D.R."/>
        </authorList>
    </citation>
    <scope>NUCLEOTIDE SEQUENCE [LARGE SCALE GENOMIC DNA]</scope>
    <source>
        <strain evidence="5">DSM 45986 / CECT 9034 / ACN14a</strain>
    </source>
</reference>
<evidence type="ECO:0000313" key="5">
    <source>
        <dbReference type="Proteomes" id="UP000000657"/>
    </source>
</evidence>
<dbReference type="STRING" id="326424.FRAAL5281"/>
<feature type="compositionally biased region" description="Low complexity" evidence="3">
    <location>
        <begin position="402"/>
        <end position="417"/>
    </location>
</feature>
<dbReference type="PANTHER" id="PTHR43709">
    <property type="entry name" value="ACONITATE ISOMERASE-RELATED"/>
    <property type="match status" value="1"/>
</dbReference>
<proteinExistence type="inferred from homology"/>
<evidence type="ECO:0000256" key="3">
    <source>
        <dbReference type="SAM" id="MobiDB-lite"/>
    </source>
</evidence>
<protein>
    <recommendedName>
        <fullName evidence="6">Methylitaconate delta2-delta3-isomerase</fullName>
    </recommendedName>
</protein>
<feature type="compositionally biased region" description="Basic and acidic residues" evidence="3">
    <location>
        <begin position="384"/>
        <end position="394"/>
    </location>
</feature>
<keyword evidence="2" id="KW-0413">Isomerase</keyword>
<gene>
    <name evidence="4" type="ordered locus">FRAAL5281</name>
</gene>
<dbReference type="Gene3D" id="3.10.310.10">
    <property type="entry name" value="Diaminopimelate Epimerase, Chain A, domain 1"/>
    <property type="match status" value="2"/>
</dbReference>
<dbReference type="InterPro" id="IPR007400">
    <property type="entry name" value="PrpF-like"/>
</dbReference>
<evidence type="ECO:0000256" key="2">
    <source>
        <dbReference type="ARBA" id="ARBA00023235"/>
    </source>
</evidence>